<name>A0A225VP05_9STRA</name>
<dbReference type="AlphaFoldDB" id="A0A225VP05"/>
<reference evidence="3" key="1">
    <citation type="submission" date="2017-03" db="EMBL/GenBank/DDBJ databases">
        <title>Phytopthora megakarya and P. palmivora, two closely related causual agents of cacao black pod achieved similar genome size and gene model numbers by different mechanisms.</title>
        <authorList>
            <person name="Ali S."/>
            <person name="Shao J."/>
            <person name="Larry D.J."/>
            <person name="Kronmiller B."/>
            <person name="Shen D."/>
            <person name="Strem M.D."/>
            <person name="Melnick R.L."/>
            <person name="Guiltinan M.J."/>
            <person name="Tyler B.M."/>
            <person name="Meinhardt L.W."/>
            <person name="Bailey B.A."/>
        </authorList>
    </citation>
    <scope>NUCLEOTIDE SEQUENCE [LARGE SCALE GENOMIC DNA]</scope>
    <source>
        <strain evidence="3">zdho120</strain>
    </source>
</reference>
<dbReference type="EMBL" id="NBNE01003800">
    <property type="protein sequence ID" value="OWZ06834.1"/>
    <property type="molecule type" value="Genomic_DNA"/>
</dbReference>
<evidence type="ECO:0000313" key="2">
    <source>
        <dbReference type="EMBL" id="OWZ06834.1"/>
    </source>
</evidence>
<proteinExistence type="predicted"/>
<dbReference type="Proteomes" id="UP000198211">
    <property type="component" value="Unassembled WGS sequence"/>
</dbReference>
<gene>
    <name evidence="2" type="ORF">PHMEG_00020862</name>
</gene>
<protein>
    <submittedName>
        <fullName evidence="2">Polyprotein</fullName>
    </submittedName>
</protein>
<organism evidence="2 3">
    <name type="scientific">Phytophthora megakarya</name>
    <dbReference type="NCBI Taxonomy" id="4795"/>
    <lineage>
        <taxon>Eukaryota</taxon>
        <taxon>Sar</taxon>
        <taxon>Stramenopiles</taxon>
        <taxon>Oomycota</taxon>
        <taxon>Peronosporomycetes</taxon>
        <taxon>Peronosporales</taxon>
        <taxon>Peronosporaceae</taxon>
        <taxon>Phytophthora</taxon>
    </lineage>
</organism>
<evidence type="ECO:0000313" key="3">
    <source>
        <dbReference type="Proteomes" id="UP000198211"/>
    </source>
</evidence>
<feature type="region of interest" description="Disordered" evidence="1">
    <location>
        <begin position="97"/>
        <end position="120"/>
    </location>
</feature>
<sequence>MQIPPESWSAKAKLASRTEMCILLGYGKNPIGFKVMSLRTNPIRSCRLENAVFQQDFTCESGYVLHFLENLYFDGDHMLASDLPIVHMKTDMESYSVDADKERPSVGVSAAPAKVTSKRK</sequence>
<keyword evidence="3" id="KW-1185">Reference proteome</keyword>
<accession>A0A225VP05</accession>
<evidence type="ECO:0000256" key="1">
    <source>
        <dbReference type="SAM" id="MobiDB-lite"/>
    </source>
</evidence>
<comment type="caution">
    <text evidence="2">The sequence shown here is derived from an EMBL/GenBank/DDBJ whole genome shotgun (WGS) entry which is preliminary data.</text>
</comment>